<dbReference type="AlphaFoldDB" id="A0A1E7JXE6"/>
<feature type="transmembrane region" description="Helical" evidence="7">
    <location>
        <begin position="12"/>
        <end position="30"/>
    </location>
</feature>
<keyword evidence="10" id="KW-1185">Reference proteome</keyword>
<keyword evidence="4" id="KW-1015">Disulfide bond</keyword>
<name>A0A1E7JXE6_9ACTN</name>
<dbReference type="STRING" id="1075402.AN216_21605"/>
<reference evidence="9 10" key="1">
    <citation type="journal article" date="2016" name="Front. Microbiol.">
        <title>Comparative Genomics Analysis of Streptomyces Species Reveals Their Adaptation to the Marine Environment and Their Diversity at the Genomic Level.</title>
        <authorList>
            <person name="Tian X."/>
            <person name="Zhang Z."/>
            <person name="Yang T."/>
            <person name="Chen M."/>
            <person name="Li J."/>
            <person name="Chen F."/>
            <person name="Yang J."/>
            <person name="Li W."/>
            <person name="Zhang B."/>
            <person name="Zhang Z."/>
            <person name="Wu J."/>
            <person name="Zhang C."/>
            <person name="Long L."/>
            <person name="Xiao J."/>
        </authorList>
    </citation>
    <scope>NUCLEOTIDE SEQUENCE [LARGE SCALE GENOMIC DNA]</scope>
    <source>
        <strain evidence="9 10">SCSIO 02100</strain>
    </source>
</reference>
<feature type="domain" description="Thioredoxin" evidence="8">
    <location>
        <begin position="43"/>
        <end position="243"/>
    </location>
</feature>
<gene>
    <name evidence="9" type="ORF">AN216_21605</name>
</gene>
<evidence type="ECO:0000256" key="6">
    <source>
        <dbReference type="SAM" id="MobiDB-lite"/>
    </source>
</evidence>
<keyword evidence="7" id="KW-0472">Membrane</keyword>
<dbReference type="Gene3D" id="3.40.30.10">
    <property type="entry name" value="Glutaredoxin"/>
    <property type="match status" value="1"/>
</dbReference>
<evidence type="ECO:0000259" key="8">
    <source>
        <dbReference type="PROSITE" id="PS51352"/>
    </source>
</evidence>
<dbReference type="InterPro" id="IPR012336">
    <property type="entry name" value="Thioredoxin-like_fold"/>
</dbReference>
<dbReference type="GO" id="GO:0016491">
    <property type="term" value="F:oxidoreductase activity"/>
    <property type="evidence" value="ECO:0007669"/>
    <property type="project" value="UniProtKB-KW"/>
</dbReference>
<dbReference type="PATRIC" id="fig|1075402.3.peg.510"/>
<keyword evidence="3" id="KW-0560">Oxidoreductase</keyword>
<evidence type="ECO:0000256" key="2">
    <source>
        <dbReference type="ARBA" id="ARBA00022729"/>
    </source>
</evidence>
<comment type="similarity">
    <text evidence="1">Belongs to the thioredoxin family. DsbA subfamily.</text>
</comment>
<sequence>MSTPTRNIPNKRVLLIVGIALAALLVGWLSQYAATSGGDSEDDGAAATVEEDTNDDQDGGSSQLAALERRDADDPLAMGDEDAPVVLIEYADFACPFCGKFARDTEQELIEKYVDEGVLRIEWRNFPVFGKDSERAALAAWAAGQQGRFWQFHEAAYADEDMVKKGYDKARLTELAEEAGVKNMDRFHRDRRGEQGRKALERDRQEAYQLGATSTPSFLVGGEPIAGAQPLSVFEDAVESAADAAKDAGDDGSGAGK</sequence>
<dbReference type="Pfam" id="PF13462">
    <property type="entry name" value="Thioredoxin_4"/>
    <property type="match status" value="1"/>
</dbReference>
<dbReference type="InterPro" id="IPR013766">
    <property type="entry name" value="Thioredoxin_domain"/>
</dbReference>
<dbReference type="PANTHER" id="PTHR13887:SF14">
    <property type="entry name" value="DISULFIDE BOND FORMATION PROTEIN D"/>
    <property type="match status" value="1"/>
</dbReference>
<keyword evidence="7" id="KW-1133">Transmembrane helix</keyword>
<dbReference type="Proteomes" id="UP000176101">
    <property type="component" value="Unassembled WGS sequence"/>
</dbReference>
<accession>A0A1E7JXE6</accession>
<proteinExistence type="inferred from homology"/>
<evidence type="ECO:0000256" key="5">
    <source>
        <dbReference type="ARBA" id="ARBA00023284"/>
    </source>
</evidence>
<dbReference type="OrthoDB" id="117402at2"/>
<evidence type="ECO:0000313" key="9">
    <source>
        <dbReference type="EMBL" id="OEU96282.1"/>
    </source>
</evidence>
<evidence type="ECO:0000256" key="4">
    <source>
        <dbReference type="ARBA" id="ARBA00023157"/>
    </source>
</evidence>
<keyword evidence="5" id="KW-0676">Redox-active center</keyword>
<feature type="compositionally biased region" description="Acidic residues" evidence="6">
    <location>
        <begin position="39"/>
        <end position="58"/>
    </location>
</feature>
<dbReference type="PANTHER" id="PTHR13887">
    <property type="entry name" value="GLUTATHIONE S-TRANSFERASE KAPPA"/>
    <property type="match status" value="1"/>
</dbReference>
<evidence type="ECO:0000313" key="10">
    <source>
        <dbReference type="Proteomes" id="UP000176101"/>
    </source>
</evidence>
<evidence type="ECO:0000256" key="1">
    <source>
        <dbReference type="ARBA" id="ARBA00005791"/>
    </source>
</evidence>
<evidence type="ECO:0000256" key="3">
    <source>
        <dbReference type="ARBA" id="ARBA00023002"/>
    </source>
</evidence>
<feature type="region of interest" description="Disordered" evidence="6">
    <location>
        <begin position="37"/>
        <end position="61"/>
    </location>
</feature>
<dbReference type="SUPFAM" id="SSF52833">
    <property type="entry name" value="Thioredoxin-like"/>
    <property type="match status" value="1"/>
</dbReference>
<keyword evidence="2" id="KW-0732">Signal</keyword>
<dbReference type="EMBL" id="LJGU01000145">
    <property type="protein sequence ID" value="OEU96282.1"/>
    <property type="molecule type" value="Genomic_DNA"/>
</dbReference>
<comment type="caution">
    <text evidence="9">The sequence shown here is derived from an EMBL/GenBank/DDBJ whole genome shotgun (WGS) entry which is preliminary data.</text>
</comment>
<protein>
    <submittedName>
        <fullName evidence="9">Disulfide bond formation protein DsbA</fullName>
    </submittedName>
</protein>
<keyword evidence="7" id="KW-0812">Transmembrane</keyword>
<dbReference type="RefSeq" id="WP_070198358.1">
    <property type="nucleotide sequence ID" value="NZ_LJGU01000145.1"/>
</dbReference>
<evidence type="ECO:0000256" key="7">
    <source>
        <dbReference type="SAM" id="Phobius"/>
    </source>
</evidence>
<organism evidence="9 10">
    <name type="scientific">Streptomyces oceani</name>
    <dbReference type="NCBI Taxonomy" id="1075402"/>
    <lineage>
        <taxon>Bacteria</taxon>
        <taxon>Bacillati</taxon>
        <taxon>Actinomycetota</taxon>
        <taxon>Actinomycetes</taxon>
        <taxon>Kitasatosporales</taxon>
        <taxon>Streptomycetaceae</taxon>
        <taxon>Streptomyces</taxon>
    </lineage>
</organism>
<dbReference type="InterPro" id="IPR036249">
    <property type="entry name" value="Thioredoxin-like_sf"/>
</dbReference>
<dbReference type="PROSITE" id="PS51352">
    <property type="entry name" value="THIOREDOXIN_2"/>
    <property type="match status" value="1"/>
</dbReference>